<reference evidence="1 2" key="1">
    <citation type="submission" date="2018-06" db="EMBL/GenBank/DDBJ databases">
        <authorList>
            <person name="Burkert N.A."/>
            <person name="Costello E."/>
            <person name="Grana D.J."/>
            <person name="Pejavara N.C."/>
            <person name="Picknally G.M."/>
            <person name="Christen E.M."/>
            <person name="Williams K.C."/>
            <person name="Merlino C.O."/>
            <person name="McCann M.P."/>
            <person name="Lee-Soety J.Y."/>
            <person name="Washington J.M."/>
            <person name="Garlena R.A."/>
            <person name="Russell D.A."/>
            <person name="Pope W.H."/>
            <person name="Jacobs-Sera D."/>
            <person name="Hendrix R.W."/>
            <person name="Hatfull G.F."/>
        </authorList>
    </citation>
    <scope>NUCLEOTIDE SEQUENCE [LARGE SCALE GENOMIC DNA]</scope>
</reference>
<dbReference type="GeneID" id="65114710"/>
<sequence>MHFKPGNALAQVSDRHYLTLDDVVEYYRTDRYPAPRSATGYGESATAHMLRGAVGDDGRILTRRVYVLNYGNGGGTPHVYGRVSGERTRFYLDPWVEDYVRAMVALGRKASAVETRDVTRAATQDVWNDYGYTDRVRAFDGSPRGPLRVYPTSRPDDVGRLTREGRLYFARRDAQR</sequence>
<gene>
    <name evidence="1" type="primary">88</name>
    <name evidence="1" type="ORF">SEA_NATB6_88</name>
</gene>
<organism evidence="1 2">
    <name type="scientific">Gordonia phage NatB6</name>
    <dbReference type="NCBI Taxonomy" id="2250322"/>
    <lineage>
        <taxon>Viruses</taxon>
        <taxon>Duplodnaviria</taxon>
        <taxon>Heunggongvirae</taxon>
        <taxon>Uroviricota</taxon>
        <taxon>Caudoviricetes</taxon>
        <taxon>Zierdtviridae</taxon>
        <taxon>Emilbogenvirinae</taxon>
        <taxon>Foxborovirus</taxon>
        <taxon>Foxborovirus NatB6</taxon>
    </lineage>
</organism>
<name>A0A345L516_9CAUD</name>
<protein>
    <submittedName>
        <fullName evidence="1">Uncharacterized protein</fullName>
    </submittedName>
</protein>
<dbReference type="KEGG" id="vg:65114710"/>
<keyword evidence="2" id="KW-1185">Reference proteome</keyword>
<dbReference type="RefSeq" id="YP_010097049.1">
    <property type="nucleotide sequence ID" value="NC_055755.1"/>
</dbReference>
<dbReference type="EMBL" id="MH536824">
    <property type="protein sequence ID" value="AXH50368.1"/>
    <property type="molecule type" value="Genomic_DNA"/>
</dbReference>
<accession>A0A345L516</accession>
<evidence type="ECO:0000313" key="2">
    <source>
        <dbReference type="Proteomes" id="UP000259879"/>
    </source>
</evidence>
<dbReference type="Proteomes" id="UP000259879">
    <property type="component" value="Segment"/>
</dbReference>
<evidence type="ECO:0000313" key="1">
    <source>
        <dbReference type="EMBL" id="AXH50368.1"/>
    </source>
</evidence>
<proteinExistence type="predicted"/>